<organism evidence="3 4">
    <name type="scientific">Eimeria mitis</name>
    <dbReference type="NCBI Taxonomy" id="44415"/>
    <lineage>
        <taxon>Eukaryota</taxon>
        <taxon>Sar</taxon>
        <taxon>Alveolata</taxon>
        <taxon>Apicomplexa</taxon>
        <taxon>Conoidasida</taxon>
        <taxon>Coccidia</taxon>
        <taxon>Eucoccidiorida</taxon>
        <taxon>Eimeriorina</taxon>
        <taxon>Eimeriidae</taxon>
        <taxon>Eimeria</taxon>
    </lineage>
</organism>
<gene>
    <name evidence="3" type="ORF">EMH_0010230</name>
</gene>
<protein>
    <recommendedName>
        <fullName evidence="2">CLU central domain-containing protein</fullName>
    </recommendedName>
</protein>
<dbReference type="EMBL" id="HG683560">
    <property type="protein sequence ID" value="CDJ31774.1"/>
    <property type="molecule type" value="Genomic_DNA"/>
</dbReference>
<keyword evidence="4" id="KW-1185">Reference proteome</keyword>
<dbReference type="VEuPathDB" id="ToxoDB:EMH_0010230"/>
<feature type="compositionally biased region" description="Polar residues" evidence="1">
    <location>
        <begin position="200"/>
        <end position="210"/>
    </location>
</feature>
<dbReference type="AlphaFoldDB" id="U6K236"/>
<evidence type="ECO:0000256" key="1">
    <source>
        <dbReference type="SAM" id="MobiDB-lite"/>
    </source>
</evidence>
<dbReference type="InterPro" id="IPR033646">
    <property type="entry name" value="CLU-central"/>
</dbReference>
<accession>U6K236</accession>
<name>U6K236_9EIME</name>
<evidence type="ECO:0000313" key="3">
    <source>
        <dbReference type="EMBL" id="CDJ31774.1"/>
    </source>
</evidence>
<evidence type="ECO:0000313" key="4">
    <source>
        <dbReference type="Proteomes" id="UP000030744"/>
    </source>
</evidence>
<dbReference type="GeneID" id="25375994"/>
<evidence type="ECO:0000259" key="2">
    <source>
        <dbReference type="Pfam" id="PF12807"/>
    </source>
</evidence>
<feature type="region of interest" description="Disordered" evidence="1">
    <location>
        <begin position="194"/>
        <end position="214"/>
    </location>
</feature>
<dbReference type="OrthoDB" id="626167at2759"/>
<feature type="domain" description="CLU central" evidence="2">
    <location>
        <begin position="513"/>
        <end position="541"/>
    </location>
</feature>
<dbReference type="Pfam" id="PF12807">
    <property type="entry name" value="eIF3_p135"/>
    <property type="match status" value="1"/>
</dbReference>
<proteinExistence type="predicted"/>
<dbReference type="RefSeq" id="XP_013354339.1">
    <property type="nucleotide sequence ID" value="XM_013498885.1"/>
</dbReference>
<sequence length="581" mass="65364">MLTYGASLEDVPPVKEVILEVRILYMEFNAEALARLENKDKLSIAVMYKGEDLAQACGDGRRVSYKVFRKKIDDTSVTLTINSTFQLPFSSAFPMANPSLELYVMMPISGEPEFDLKGLTSHIDELLVQMERDGVVVVPMITRLKAGFLGWDRCATNTFDYLLDKAVVMDTPAASGVCLGSLPFDRTQEGIQLQERKQQQGEANTEQSFSEEMLEEKPQLPPVRHFHLNEIRSSLDKWRERCLFRRLPSEHPLRIFALFKRDQLFISGQAIGQSHSGLLLAILVLGDEKIDMEEASKLYGVEIQAQRMMNDAIVELKRHSAEGTAEGSKNLRLTSLTPVLMTAVDYKGFRVVVIPLPESVPEIVEWPQPLSSRVRHEVSFIENKLNICNLLKPVSPENPPHDVTVLLSVKNRGVDMMMLYRTCYAVPLFPGKEASDSRPSISQRLRTVPFEYSADMEMALKNCQQISQQTPAKPIVPGQAYQDAIVRSPFSRLYSPIGELAIAELERMEPYGPYDSISLTDYLHRRGINIRLLGELAENAPTEVLLQVVGMLLDSPLLGLHNTHDVTVGFLAYVFLSRHNV</sequence>
<reference evidence="3" key="1">
    <citation type="submission" date="2013-10" db="EMBL/GenBank/DDBJ databases">
        <title>Genomic analysis of the causative agents of coccidiosis in chickens.</title>
        <authorList>
            <person name="Reid A.J."/>
            <person name="Blake D."/>
            <person name="Billington K."/>
            <person name="Browne H."/>
            <person name="Dunn M."/>
            <person name="Hung S."/>
            <person name="Kawahara F."/>
            <person name="Miranda-Saavedra D."/>
            <person name="Mourier T."/>
            <person name="Nagra H."/>
            <person name="Otto T.D."/>
            <person name="Rawlings N."/>
            <person name="Sanchez A."/>
            <person name="Sanders M."/>
            <person name="Subramaniam C."/>
            <person name="Tay Y."/>
            <person name="Dear P."/>
            <person name="Doerig C."/>
            <person name="Gruber A."/>
            <person name="Parkinson J."/>
            <person name="Shirley M."/>
            <person name="Wan K.L."/>
            <person name="Berriman M."/>
            <person name="Tomley F."/>
            <person name="Pain A."/>
        </authorList>
    </citation>
    <scope>NUCLEOTIDE SEQUENCE [LARGE SCALE GENOMIC DNA]</scope>
    <source>
        <strain evidence="3">Houghton</strain>
    </source>
</reference>
<reference evidence="3" key="2">
    <citation type="submission" date="2013-10" db="EMBL/GenBank/DDBJ databases">
        <authorList>
            <person name="Aslett M."/>
        </authorList>
    </citation>
    <scope>NUCLEOTIDE SEQUENCE [LARGE SCALE GENOMIC DNA]</scope>
    <source>
        <strain evidence="3">Houghton</strain>
    </source>
</reference>
<dbReference type="Proteomes" id="UP000030744">
    <property type="component" value="Unassembled WGS sequence"/>
</dbReference>